<proteinExistence type="inferred from homology"/>
<dbReference type="Gene3D" id="3.40.50.720">
    <property type="entry name" value="NAD(P)-binding Rossmann-like Domain"/>
    <property type="match status" value="1"/>
</dbReference>
<evidence type="ECO:0000313" key="3">
    <source>
        <dbReference type="EMBL" id="PYI24424.1"/>
    </source>
</evidence>
<dbReference type="OMA" id="NNYKRAM"/>
<dbReference type="InterPro" id="IPR016040">
    <property type="entry name" value="NAD(P)-bd_dom"/>
</dbReference>
<dbReference type="AlphaFoldDB" id="A0A2V5HQM5"/>
<dbReference type="InterPro" id="IPR051606">
    <property type="entry name" value="Polyketide_Oxido-like"/>
</dbReference>
<keyword evidence="4" id="KW-1185">Reference proteome</keyword>
<dbReference type="Proteomes" id="UP000249829">
    <property type="component" value="Unassembled WGS sequence"/>
</dbReference>
<dbReference type="PANTHER" id="PTHR43355">
    <property type="entry name" value="FLAVIN REDUCTASE (NADPH)"/>
    <property type="match status" value="1"/>
</dbReference>
<reference evidence="3 4" key="1">
    <citation type="submission" date="2018-02" db="EMBL/GenBank/DDBJ databases">
        <title>The genomes of Aspergillus section Nigri reveals drivers in fungal speciation.</title>
        <authorList>
            <consortium name="DOE Joint Genome Institute"/>
            <person name="Vesth T.C."/>
            <person name="Nybo J."/>
            <person name="Theobald S."/>
            <person name="Brandl J."/>
            <person name="Frisvad J.C."/>
            <person name="Nielsen K.F."/>
            <person name="Lyhne E.K."/>
            <person name="Kogle M.E."/>
            <person name="Kuo A."/>
            <person name="Riley R."/>
            <person name="Clum A."/>
            <person name="Nolan M."/>
            <person name="Lipzen A."/>
            <person name="Salamov A."/>
            <person name="Henrissat B."/>
            <person name="Wiebenga A."/>
            <person name="De vries R.P."/>
            <person name="Grigoriev I.V."/>
            <person name="Mortensen U.H."/>
            <person name="Andersen M.R."/>
            <person name="Baker S.E."/>
        </authorList>
    </citation>
    <scope>NUCLEOTIDE SEQUENCE [LARGE SCALE GENOMIC DNA]</scope>
    <source>
        <strain evidence="3 4">CBS 115571</strain>
    </source>
</reference>
<organism evidence="3 4">
    <name type="scientific">Aspergillus violaceofuscus (strain CBS 115571)</name>
    <dbReference type="NCBI Taxonomy" id="1450538"/>
    <lineage>
        <taxon>Eukaryota</taxon>
        <taxon>Fungi</taxon>
        <taxon>Dikarya</taxon>
        <taxon>Ascomycota</taxon>
        <taxon>Pezizomycotina</taxon>
        <taxon>Eurotiomycetes</taxon>
        <taxon>Eurotiomycetidae</taxon>
        <taxon>Eurotiales</taxon>
        <taxon>Aspergillaceae</taxon>
        <taxon>Aspergillus</taxon>
    </lineage>
</organism>
<evidence type="ECO:0000256" key="1">
    <source>
        <dbReference type="ARBA" id="ARBA00038376"/>
    </source>
</evidence>
<sequence length="220" mass="24330">MSSHPRSLLVFGASSPTGQQIVAEALRTGWKVTIYGRRTLPIHAQNAEITTLEGTLQDEAQLRRAIQGQPVIVSVLGPSGMTIKDTPFPDFYRRIFRLMREAHVSRILALSTFSVPHARDRFSLPCSLLVGMLRVLGHSAWRNLIEVARAFDEDAEDLEWTLFRVGFLKDQGPGWVVEGYVGDGALGLGVNRCDVARWVVEQAALDQAEHVRDKPGISSA</sequence>
<protein>
    <submittedName>
        <fullName evidence="3">NAD(P)-binding protein</fullName>
    </submittedName>
</protein>
<gene>
    <name evidence="3" type="ORF">BO99DRAFT_439226</name>
</gene>
<dbReference type="EMBL" id="KZ825102">
    <property type="protein sequence ID" value="PYI24424.1"/>
    <property type="molecule type" value="Genomic_DNA"/>
</dbReference>
<dbReference type="PANTHER" id="PTHR43355:SF2">
    <property type="entry name" value="FLAVIN REDUCTASE (NADPH)"/>
    <property type="match status" value="1"/>
</dbReference>
<dbReference type="InterPro" id="IPR036291">
    <property type="entry name" value="NAD(P)-bd_dom_sf"/>
</dbReference>
<dbReference type="SUPFAM" id="SSF51735">
    <property type="entry name" value="NAD(P)-binding Rossmann-fold domains"/>
    <property type="match status" value="1"/>
</dbReference>
<name>A0A2V5HQM5_ASPV1</name>
<dbReference type="STRING" id="1450538.A0A2V5HQM5"/>
<accession>A0A2V5HQM5</accession>
<evidence type="ECO:0000259" key="2">
    <source>
        <dbReference type="Pfam" id="PF13460"/>
    </source>
</evidence>
<dbReference type="GO" id="GO:0016646">
    <property type="term" value="F:oxidoreductase activity, acting on the CH-NH group of donors, NAD or NADP as acceptor"/>
    <property type="evidence" value="ECO:0007669"/>
    <property type="project" value="TreeGrafter"/>
</dbReference>
<evidence type="ECO:0000313" key="4">
    <source>
        <dbReference type="Proteomes" id="UP000249829"/>
    </source>
</evidence>
<comment type="similarity">
    <text evidence="1">Belongs to the avfA family.</text>
</comment>
<dbReference type="Pfam" id="PF13460">
    <property type="entry name" value="NAD_binding_10"/>
    <property type="match status" value="1"/>
</dbReference>
<feature type="domain" description="NAD(P)-binding" evidence="2">
    <location>
        <begin position="12"/>
        <end position="203"/>
    </location>
</feature>